<evidence type="ECO:0000256" key="1">
    <source>
        <dbReference type="ARBA" id="ARBA00022598"/>
    </source>
</evidence>
<keyword evidence="3" id="KW-0067">ATP-binding</keyword>
<organism evidence="7 8">
    <name type="scientific">Gossypium darwinii</name>
    <name type="common">Darwin's cotton</name>
    <name type="synonym">Gossypium barbadense var. darwinii</name>
    <dbReference type="NCBI Taxonomy" id="34276"/>
    <lineage>
        <taxon>Eukaryota</taxon>
        <taxon>Viridiplantae</taxon>
        <taxon>Streptophyta</taxon>
        <taxon>Embryophyta</taxon>
        <taxon>Tracheophyta</taxon>
        <taxon>Spermatophyta</taxon>
        <taxon>Magnoliopsida</taxon>
        <taxon>eudicotyledons</taxon>
        <taxon>Gunneridae</taxon>
        <taxon>Pentapetalae</taxon>
        <taxon>rosids</taxon>
        <taxon>malvids</taxon>
        <taxon>Malvales</taxon>
        <taxon>Malvaceae</taxon>
        <taxon>Malvoideae</taxon>
        <taxon>Gossypium</taxon>
    </lineage>
</organism>
<keyword evidence="4" id="KW-0648">Protein biosynthesis</keyword>
<dbReference type="Gene3D" id="1.10.730.10">
    <property type="entry name" value="Isoleucyl-tRNA Synthetase, Domain 1"/>
    <property type="match status" value="1"/>
</dbReference>
<name>A0A5D2FZZ1_GOSDA</name>
<reference evidence="7 8" key="1">
    <citation type="submission" date="2019-06" db="EMBL/GenBank/DDBJ databases">
        <title>WGS assembly of Gossypium darwinii.</title>
        <authorList>
            <person name="Chen Z.J."/>
            <person name="Sreedasyam A."/>
            <person name="Ando A."/>
            <person name="Song Q."/>
            <person name="De L."/>
            <person name="Hulse-Kemp A."/>
            <person name="Ding M."/>
            <person name="Ye W."/>
            <person name="Kirkbride R."/>
            <person name="Jenkins J."/>
            <person name="Plott C."/>
            <person name="Lovell J."/>
            <person name="Lin Y.-M."/>
            <person name="Vaughn R."/>
            <person name="Liu B."/>
            <person name="Li W."/>
            <person name="Simpson S."/>
            <person name="Scheffler B."/>
            <person name="Saski C."/>
            <person name="Grover C."/>
            <person name="Hu G."/>
            <person name="Conover J."/>
            <person name="Carlson J."/>
            <person name="Shu S."/>
            <person name="Boston L."/>
            <person name="Williams M."/>
            <person name="Peterson D."/>
            <person name="Mcgee K."/>
            <person name="Jones D."/>
            <person name="Wendel J."/>
            <person name="Stelly D."/>
            <person name="Grimwood J."/>
            <person name="Schmutz J."/>
        </authorList>
    </citation>
    <scope>NUCLEOTIDE SEQUENCE [LARGE SCALE GENOMIC DNA]</scope>
    <source>
        <strain evidence="7">1808015.09</strain>
    </source>
</reference>
<evidence type="ECO:0000256" key="2">
    <source>
        <dbReference type="ARBA" id="ARBA00022741"/>
    </source>
</evidence>
<sequence>MALSTLCNACSSNSCKVMAPFTPFFTEVLYQNMWKVCDGVEESIHYCSFPQ</sequence>
<evidence type="ECO:0000259" key="6">
    <source>
        <dbReference type="Pfam" id="PF08264"/>
    </source>
</evidence>
<proteinExistence type="predicted"/>
<feature type="domain" description="Methionyl/Valyl/Leucyl/Isoleucyl-tRNA synthetase anticodon-binding" evidence="6">
    <location>
        <begin position="5"/>
        <end position="50"/>
    </location>
</feature>
<evidence type="ECO:0000313" key="7">
    <source>
        <dbReference type="EMBL" id="TYH10389.1"/>
    </source>
</evidence>
<evidence type="ECO:0000256" key="4">
    <source>
        <dbReference type="ARBA" id="ARBA00022917"/>
    </source>
</evidence>
<dbReference type="Proteomes" id="UP000323506">
    <property type="component" value="Chromosome A07"/>
</dbReference>
<dbReference type="SUPFAM" id="SSF47323">
    <property type="entry name" value="Anticodon-binding domain of a subclass of class I aminoacyl-tRNA synthetases"/>
    <property type="match status" value="1"/>
</dbReference>
<protein>
    <recommendedName>
        <fullName evidence="6">Methionyl/Valyl/Leucyl/Isoleucyl-tRNA synthetase anticodon-binding domain-containing protein</fullName>
    </recommendedName>
</protein>
<evidence type="ECO:0000256" key="3">
    <source>
        <dbReference type="ARBA" id="ARBA00022840"/>
    </source>
</evidence>
<dbReference type="InterPro" id="IPR009080">
    <property type="entry name" value="tRNAsynth_Ia_anticodon-bd"/>
</dbReference>
<dbReference type="GO" id="GO:0005524">
    <property type="term" value="F:ATP binding"/>
    <property type="evidence" value="ECO:0007669"/>
    <property type="project" value="UniProtKB-KW"/>
</dbReference>
<keyword evidence="2" id="KW-0547">Nucleotide-binding</keyword>
<dbReference type="Pfam" id="PF08264">
    <property type="entry name" value="Anticodon_1"/>
    <property type="match status" value="1"/>
</dbReference>
<dbReference type="EMBL" id="CM017694">
    <property type="protein sequence ID" value="TYH10389.1"/>
    <property type="molecule type" value="Genomic_DNA"/>
</dbReference>
<evidence type="ECO:0000256" key="5">
    <source>
        <dbReference type="ARBA" id="ARBA00023146"/>
    </source>
</evidence>
<dbReference type="AlphaFoldDB" id="A0A5D2FZZ1"/>
<dbReference type="GO" id="GO:0006418">
    <property type="term" value="P:tRNA aminoacylation for protein translation"/>
    <property type="evidence" value="ECO:0007669"/>
    <property type="project" value="InterPro"/>
</dbReference>
<keyword evidence="8" id="KW-1185">Reference proteome</keyword>
<accession>A0A5D2FZZ1</accession>
<evidence type="ECO:0000313" key="8">
    <source>
        <dbReference type="Proteomes" id="UP000323506"/>
    </source>
</evidence>
<dbReference type="GO" id="GO:0004812">
    <property type="term" value="F:aminoacyl-tRNA ligase activity"/>
    <property type="evidence" value="ECO:0007669"/>
    <property type="project" value="UniProtKB-KW"/>
</dbReference>
<dbReference type="InterPro" id="IPR013155">
    <property type="entry name" value="M/V/L/I-tRNA-synth_anticd-bd"/>
</dbReference>
<keyword evidence="1" id="KW-0436">Ligase</keyword>
<keyword evidence="5" id="KW-0030">Aminoacyl-tRNA synthetase</keyword>
<gene>
    <name evidence="7" type="ORF">ES288_A07G173300v1</name>
</gene>